<reference evidence="2" key="1">
    <citation type="submission" date="2018-11" db="EMBL/GenBank/DDBJ databases">
        <title>FDA dAtabase for Regulatory Grade micrObial Sequences (FDA-ARGOS): Supporting development and validation of Infectious Disease Dx tests.</title>
        <authorList>
            <person name="Goldberg B."/>
            <person name="Campos J."/>
            <person name="Tallon L."/>
            <person name="Sadzewicz L."/>
            <person name="Zhao X."/>
            <person name="Vavikolanu K."/>
            <person name="Mehta A."/>
            <person name="Aluvathingal J."/>
            <person name="Nadendla S."/>
            <person name="Geyer C."/>
            <person name="Nandy P."/>
            <person name="Yan Y."/>
            <person name="Sichtig H."/>
        </authorList>
    </citation>
    <scope>NUCLEOTIDE SEQUENCE [LARGE SCALE GENOMIC DNA]</scope>
    <source>
        <strain evidence="2">FDAARGOS_614</strain>
    </source>
</reference>
<evidence type="ECO:0000313" key="2">
    <source>
        <dbReference type="Proteomes" id="UP000270411"/>
    </source>
</evidence>
<dbReference type="RefSeq" id="WP_124684730.1">
    <property type="nucleotide sequence ID" value="NZ_CP033969.1"/>
</dbReference>
<dbReference type="AlphaFoldDB" id="A0A3G8H3F9"/>
<protein>
    <submittedName>
        <fullName evidence="1">Uncharacterized protein</fullName>
    </submittedName>
</protein>
<name>A0A3G8H3F9_9BURK</name>
<gene>
    <name evidence="1" type="ORF">EHF44_16985</name>
</gene>
<dbReference type="Proteomes" id="UP000270411">
    <property type="component" value="Chromosome 1"/>
</dbReference>
<evidence type="ECO:0000313" key="1">
    <source>
        <dbReference type="EMBL" id="AZG14978.1"/>
    </source>
</evidence>
<dbReference type="KEGG" id="cpau:EHF44_16985"/>
<proteinExistence type="predicted"/>
<organism evidence="1 2">
    <name type="scientific">Cupriavidus pauculus</name>
    <dbReference type="NCBI Taxonomy" id="82633"/>
    <lineage>
        <taxon>Bacteria</taxon>
        <taxon>Pseudomonadati</taxon>
        <taxon>Pseudomonadota</taxon>
        <taxon>Betaproteobacteria</taxon>
        <taxon>Burkholderiales</taxon>
        <taxon>Burkholderiaceae</taxon>
        <taxon>Cupriavidus</taxon>
    </lineage>
</organism>
<dbReference type="EMBL" id="CP033969">
    <property type="protein sequence ID" value="AZG14978.1"/>
    <property type="molecule type" value="Genomic_DNA"/>
</dbReference>
<accession>A0A3G8H3F9</accession>
<sequence length="99" mass="11187">MNLTRLTFDFDGHKVEVTGYHYAGYSGDVSPPEPESFSIHQAAIIKQADADDPVSVDDLDEDELADAALRAWRDREDDARSDLAYAFGEDRWMESRGYL</sequence>